<dbReference type="RefSeq" id="WP_133574617.1">
    <property type="nucleotide sequence ID" value="NZ_SNYC01000003.1"/>
</dbReference>
<dbReference type="AlphaFoldDB" id="A0A4R6T2I0"/>
<evidence type="ECO:0000313" key="1">
    <source>
        <dbReference type="EMBL" id="TDQ11551.1"/>
    </source>
</evidence>
<protein>
    <submittedName>
        <fullName evidence="1">Uncharacterized protein</fullName>
    </submittedName>
</protein>
<gene>
    <name evidence="1" type="ORF">ATK78_0674</name>
</gene>
<proteinExistence type="predicted"/>
<dbReference type="OrthoDB" id="680708at2"/>
<dbReference type="Proteomes" id="UP000295620">
    <property type="component" value="Unassembled WGS sequence"/>
</dbReference>
<sequence>MAIFFGKFLKGLVGDLIFRVVGKRQQVSRKHVKKTKKRKLGKGTVVNNGIFGMASGLACSIRDNFNQIITEFYDGGMIYTLNADVYKIIKQARDEKTKTYNFTEDSFKRLIGFEFNNASPLKDLLLASINVEQYNNIIRISLPELKIPKDLKMTLNSSYFSINIGVCLFDLENCVSKRTLVSTKQPKGVKIIPAQSWEFDTHPGCLCVTVMNIQSVIETFSGNFLQNNERNHPAAIVSAIFTSGTPILAFTRKWRQSFHQQFKRFQGNPGNLLTT</sequence>
<comment type="caution">
    <text evidence="1">The sequence shown here is derived from an EMBL/GenBank/DDBJ whole genome shotgun (WGS) entry which is preliminary data.</text>
</comment>
<accession>A0A4R6T2I0</accession>
<name>A0A4R6T2I0_9SPHI</name>
<organism evidence="1 2">
    <name type="scientific">Pedobacter metabolipauper</name>
    <dbReference type="NCBI Taxonomy" id="425513"/>
    <lineage>
        <taxon>Bacteria</taxon>
        <taxon>Pseudomonadati</taxon>
        <taxon>Bacteroidota</taxon>
        <taxon>Sphingobacteriia</taxon>
        <taxon>Sphingobacteriales</taxon>
        <taxon>Sphingobacteriaceae</taxon>
        <taxon>Pedobacter</taxon>
    </lineage>
</organism>
<evidence type="ECO:0000313" key="2">
    <source>
        <dbReference type="Proteomes" id="UP000295620"/>
    </source>
</evidence>
<keyword evidence="2" id="KW-1185">Reference proteome</keyword>
<dbReference type="EMBL" id="SNYC01000003">
    <property type="protein sequence ID" value="TDQ11551.1"/>
    <property type="molecule type" value="Genomic_DNA"/>
</dbReference>
<reference evidence="1 2" key="1">
    <citation type="submission" date="2019-03" db="EMBL/GenBank/DDBJ databases">
        <title>Genomic Encyclopedia of Archaeal and Bacterial Type Strains, Phase II (KMG-II): from individual species to whole genera.</title>
        <authorList>
            <person name="Goeker M."/>
        </authorList>
    </citation>
    <scope>NUCLEOTIDE SEQUENCE [LARGE SCALE GENOMIC DNA]</scope>
    <source>
        <strain evidence="1 2">DSM 19035</strain>
    </source>
</reference>